<dbReference type="GO" id="GO:0005829">
    <property type="term" value="C:cytosol"/>
    <property type="evidence" value="ECO:0007669"/>
    <property type="project" value="TreeGrafter"/>
</dbReference>
<comment type="caution">
    <text evidence="2">The sequence shown here is derived from an EMBL/GenBank/DDBJ whole genome shotgun (WGS) entry which is preliminary data.</text>
</comment>
<evidence type="ECO:0000313" key="2">
    <source>
        <dbReference type="EMBL" id="PZF86636.1"/>
    </source>
</evidence>
<dbReference type="InterPro" id="IPR050378">
    <property type="entry name" value="Metallo-dep_Hydrolases_sf"/>
</dbReference>
<reference evidence="2 3" key="1">
    <citation type="submission" date="2018-01" db="EMBL/GenBank/DDBJ databases">
        <title>Draft genome sequence of Jiangella sp. GTF31.</title>
        <authorList>
            <person name="Sahin N."/>
            <person name="Ay H."/>
            <person name="Saygin H."/>
        </authorList>
    </citation>
    <scope>NUCLEOTIDE SEQUENCE [LARGE SCALE GENOMIC DNA]</scope>
    <source>
        <strain evidence="2 3">GTF31</strain>
    </source>
</reference>
<dbReference type="AlphaFoldDB" id="A0A2W2CN60"/>
<dbReference type="InterPro" id="IPR013108">
    <property type="entry name" value="Amidohydro_3"/>
</dbReference>
<keyword evidence="3" id="KW-1185">Reference proteome</keyword>
<dbReference type="GO" id="GO:0016812">
    <property type="term" value="F:hydrolase activity, acting on carbon-nitrogen (but not peptide) bonds, in cyclic amides"/>
    <property type="evidence" value="ECO:0007669"/>
    <property type="project" value="TreeGrafter"/>
</dbReference>
<dbReference type="RefSeq" id="WP_111252636.1">
    <property type="nucleotide sequence ID" value="NZ_POTW01000001.1"/>
</dbReference>
<sequence>MTRTVIRGGLLADGTGRPAVRADIAVDGDVIAAVGQVRPLAGDQVVEADGLLVTPGLINPLSHSHASLLRDGRGLSELYQGVTTQVFGEGTTLGPVTGRATKAMVSRLTRIKDLPEVWPSVAGQLRALERRGVGFNVASFVGAANLRLAQAGTEARPLTAEELDRAAALLASELDAGALGVGSALIYPPGAFADTGELLRYARVLAPHEATYISHIRSEGDRLLESIGELIEIARDSGARAEVYHLKAVGRANWPKLAQALDAIDAARAEGVRVTANIYPYEAASTGLVAAIPLDIRADASALAAALTTAGGRDELKRKIATSSGWENLYELSGGADGVLVPAPPPGLGPIGDGTLAQLALRLGEPDPLDAMFRILAADPATRAIYFVADKAATGLVLQRPWVSVGSDAEAVSIEDVEAGHVTHPRAFGAFATVLSVHARDERVIPVAEAVRRMTSLPAQTFGLAGRGVIRPGAFADIAVMDLPALAAPATYDRPAQYASGVRHVFVNGIATLADAEPTGLLPGRQLRRRR</sequence>
<proteinExistence type="predicted"/>
<dbReference type="SUPFAM" id="SSF51556">
    <property type="entry name" value="Metallo-dependent hydrolases"/>
    <property type="match status" value="1"/>
</dbReference>
<feature type="domain" description="Amidohydrolase 3" evidence="1">
    <location>
        <begin position="393"/>
        <end position="509"/>
    </location>
</feature>
<organism evidence="2 3">
    <name type="scientific">Jiangella anatolica</name>
    <dbReference type="NCBI Taxonomy" id="2670374"/>
    <lineage>
        <taxon>Bacteria</taxon>
        <taxon>Bacillati</taxon>
        <taxon>Actinomycetota</taxon>
        <taxon>Actinomycetes</taxon>
        <taxon>Jiangellales</taxon>
        <taxon>Jiangellaceae</taxon>
        <taxon>Jiangella</taxon>
    </lineage>
</organism>
<dbReference type="Proteomes" id="UP000248764">
    <property type="component" value="Unassembled WGS sequence"/>
</dbReference>
<gene>
    <name evidence="2" type="ORF">C1I92_00185</name>
</gene>
<dbReference type="EMBL" id="POTW01000001">
    <property type="protein sequence ID" value="PZF86636.1"/>
    <property type="molecule type" value="Genomic_DNA"/>
</dbReference>
<dbReference type="PANTHER" id="PTHR11647:SF1">
    <property type="entry name" value="COLLAPSIN RESPONSE MEDIATOR PROTEIN"/>
    <property type="match status" value="1"/>
</dbReference>
<dbReference type="Pfam" id="PF07969">
    <property type="entry name" value="Amidohydro_3"/>
    <property type="match status" value="1"/>
</dbReference>
<dbReference type="InterPro" id="IPR011059">
    <property type="entry name" value="Metal-dep_hydrolase_composite"/>
</dbReference>
<accession>A0A2W2CN60</accession>
<dbReference type="PANTHER" id="PTHR11647">
    <property type="entry name" value="HYDRANTOINASE/DIHYDROPYRIMIDINASE FAMILY MEMBER"/>
    <property type="match status" value="1"/>
</dbReference>
<dbReference type="SUPFAM" id="SSF51338">
    <property type="entry name" value="Composite domain of metallo-dependent hydrolases"/>
    <property type="match status" value="1"/>
</dbReference>
<evidence type="ECO:0000313" key="3">
    <source>
        <dbReference type="Proteomes" id="UP000248764"/>
    </source>
</evidence>
<dbReference type="InterPro" id="IPR032466">
    <property type="entry name" value="Metal_Hydrolase"/>
</dbReference>
<evidence type="ECO:0000259" key="1">
    <source>
        <dbReference type="Pfam" id="PF07969"/>
    </source>
</evidence>
<dbReference type="Gene3D" id="3.20.20.140">
    <property type="entry name" value="Metal-dependent hydrolases"/>
    <property type="match status" value="2"/>
</dbReference>
<name>A0A2W2CN60_9ACTN</name>
<protein>
    <submittedName>
        <fullName evidence="2">N-acyl-D-amino acid deacylase</fullName>
    </submittedName>
</protein>